<dbReference type="PROSITE" id="PS00035">
    <property type="entry name" value="POU_1"/>
    <property type="match status" value="1"/>
</dbReference>
<dbReference type="Pfam" id="PF00157">
    <property type="entry name" value="Pou"/>
    <property type="match status" value="1"/>
</dbReference>
<evidence type="ECO:0000256" key="5">
    <source>
        <dbReference type="ARBA" id="ARBA00023163"/>
    </source>
</evidence>
<reference evidence="8 9" key="1">
    <citation type="journal article" date="2019" name="Mol. Ecol. Resour.">
        <title>Improving Illumina assemblies with Hi-C and long reads: an example with the North African dromedary.</title>
        <authorList>
            <person name="Elbers J.P."/>
            <person name="Rogers M.F."/>
            <person name="Perelman P.L."/>
            <person name="Proskuryakova A.A."/>
            <person name="Serdyukova N.A."/>
            <person name="Johnson W.E."/>
            <person name="Horin P."/>
            <person name="Corander J."/>
            <person name="Murphy D."/>
            <person name="Burger P.A."/>
        </authorList>
    </citation>
    <scope>NUCLEOTIDE SEQUENCE [LARGE SCALE GENOMIC DNA]</scope>
    <source>
        <strain evidence="8">Drom800</strain>
        <tissue evidence="8">Blood</tissue>
    </source>
</reference>
<proteinExistence type="predicted"/>
<dbReference type="PRINTS" id="PR00028">
    <property type="entry name" value="POUDOMAIN"/>
</dbReference>
<dbReference type="InterPro" id="IPR050255">
    <property type="entry name" value="POU_domain_TF"/>
</dbReference>
<evidence type="ECO:0000313" key="8">
    <source>
        <dbReference type="EMBL" id="KAB1267865.1"/>
    </source>
</evidence>
<dbReference type="Gene3D" id="1.10.260.40">
    <property type="entry name" value="lambda repressor-like DNA-binding domains"/>
    <property type="match status" value="1"/>
</dbReference>
<evidence type="ECO:0000313" key="9">
    <source>
        <dbReference type="Proteomes" id="UP000299084"/>
    </source>
</evidence>
<dbReference type="GO" id="GO:0000981">
    <property type="term" value="F:DNA-binding transcription factor activity, RNA polymerase II-specific"/>
    <property type="evidence" value="ECO:0007669"/>
    <property type="project" value="TreeGrafter"/>
</dbReference>
<gene>
    <name evidence="8" type="ORF">Cadr_000012826</name>
</gene>
<dbReference type="PROSITE" id="PS51179">
    <property type="entry name" value="POU_3"/>
    <property type="match status" value="1"/>
</dbReference>
<comment type="subcellular location">
    <subcellularLocation>
        <location evidence="1">Nucleus</location>
    </subcellularLocation>
</comment>
<evidence type="ECO:0000256" key="3">
    <source>
        <dbReference type="ARBA" id="ARBA00023125"/>
    </source>
</evidence>
<keyword evidence="5" id="KW-0804">Transcription</keyword>
<dbReference type="EMBL" id="JWIN03000014">
    <property type="protein sequence ID" value="KAB1267865.1"/>
    <property type="molecule type" value="Genomic_DNA"/>
</dbReference>
<dbReference type="Proteomes" id="UP000299084">
    <property type="component" value="Unassembled WGS sequence"/>
</dbReference>
<keyword evidence="3" id="KW-0238">DNA-binding</keyword>
<evidence type="ECO:0000256" key="6">
    <source>
        <dbReference type="ARBA" id="ARBA00023242"/>
    </source>
</evidence>
<dbReference type="InterPro" id="IPR013847">
    <property type="entry name" value="POU"/>
</dbReference>
<dbReference type="PANTHER" id="PTHR11636">
    <property type="entry name" value="POU DOMAIN"/>
    <property type="match status" value="1"/>
</dbReference>
<evidence type="ECO:0000256" key="2">
    <source>
        <dbReference type="ARBA" id="ARBA00023015"/>
    </source>
</evidence>
<name>A0A5N4D9Y2_CAMDR</name>
<evidence type="ECO:0000256" key="4">
    <source>
        <dbReference type="ARBA" id="ARBA00023155"/>
    </source>
</evidence>
<comment type="caution">
    <text evidence="8">The sequence shown here is derived from an EMBL/GenBank/DDBJ whole genome shotgun (WGS) entry which is preliminary data.</text>
</comment>
<dbReference type="SMART" id="SM00352">
    <property type="entry name" value="POU"/>
    <property type="match status" value="1"/>
</dbReference>
<evidence type="ECO:0000259" key="7">
    <source>
        <dbReference type="PROSITE" id="PS51179"/>
    </source>
</evidence>
<dbReference type="SUPFAM" id="SSF47413">
    <property type="entry name" value="lambda repressor-like DNA-binding domains"/>
    <property type="match status" value="1"/>
</dbReference>
<keyword evidence="4" id="KW-0371">Homeobox</keyword>
<protein>
    <submittedName>
        <fullName evidence="8">POU domain</fullName>
    </submittedName>
</protein>
<dbReference type="InterPro" id="IPR010982">
    <property type="entry name" value="Lambda_DNA-bd_dom_sf"/>
</dbReference>
<evidence type="ECO:0000256" key="1">
    <source>
        <dbReference type="ARBA" id="ARBA00004123"/>
    </source>
</evidence>
<feature type="domain" description="POU-specific" evidence="7">
    <location>
        <begin position="56"/>
        <end position="126"/>
    </location>
</feature>
<dbReference type="InterPro" id="IPR000327">
    <property type="entry name" value="POU_dom"/>
</dbReference>
<dbReference type="GO" id="GO:0005634">
    <property type="term" value="C:nucleus"/>
    <property type="evidence" value="ECO:0007669"/>
    <property type="project" value="UniProtKB-SubCell"/>
</dbReference>
<keyword evidence="9" id="KW-1185">Reference proteome</keyword>
<keyword evidence="2" id="KW-0805">Transcription regulation</keyword>
<organism evidence="8 9">
    <name type="scientific">Camelus dromedarius</name>
    <name type="common">Dromedary</name>
    <name type="synonym">Arabian camel</name>
    <dbReference type="NCBI Taxonomy" id="9838"/>
    <lineage>
        <taxon>Eukaryota</taxon>
        <taxon>Metazoa</taxon>
        <taxon>Chordata</taxon>
        <taxon>Craniata</taxon>
        <taxon>Vertebrata</taxon>
        <taxon>Euteleostomi</taxon>
        <taxon>Mammalia</taxon>
        <taxon>Eutheria</taxon>
        <taxon>Laurasiatheria</taxon>
        <taxon>Artiodactyla</taxon>
        <taxon>Tylopoda</taxon>
        <taxon>Camelidae</taxon>
        <taxon>Camelus</taxon>
    </lineage>
</organism>
<dbReference type="PANTHER" id="PTHR11636:SF42">
    <property type="entry name" value="POU DOMAIN, CLASS 4, TRANSCRIPTION FACTOR 1"/>
    <property type="match status" value="1"/>
</dbReference>
<dbReference type="GO" id="GO:0000978">
    <property type="term" value="F:RNA polymerase II cis-regulatory region sequence-specific DNA binding"/>
    <property type="evidence" value="ECO:0007669"/>
    <property type="project" value="TreeGrafter"/>
</dbReference>
<keyword evidence="6" id="KW-0539">Nucleus</keyword>
<dbReference type="AlphaFoldDB" id="A0A5N4D9Y2"/>
<sequence length="126" mass="13711">MLAVIITPGKRCGWWRRRPTTAAAAQRRPAAAGQVAARRRRRAAVVGAAGLASICDSDTDPRELEAFAERFKQRRIKLGVTQADVGSALATSRSRAWLAQQSTIAGSNRSRFANNMIALKPILRRG</sequence>
<accession>A0A5N4D9Y2</accession>